<accession>A0ABP8W161</accession>
<protein>
    <recommendedName>
        <fullName evidence="1">HTH marR-type domain-containing protein</fullName>
    </recommendedName>
</protein>
<dbReference type="PANTHER" id="PTHR33164:SF43">
    <property type="entry name" value="HTH-TYPE TRANSCRIPTIONAL REPRESSOR YETL"/>
    <property type="match status" value="1"/>
</dbReference>
<dbReference type="PRINTS" id="PR00598">
    <property type="entry name" value="HTHMARR"/>
</dbReference>
<evidence type="ECO:0000259" key="1">
    <source>
        <dbReference type="PROSITE" id="PS50995"/>
    </source>
</evidence>
<gene>
    <name evidence="2" type="ORF">GCM10023215_04620</name>
</gene>
<comment type="caution">
    <text evidence="2">The sequence shown here is derived from an EMBL/GenBank/DDBJ whole genome shotgun (WGS) entry which is preliminary data.</text>
</comment>
<proteinExistence type="predicted"/>
<dbReference type="InterPro" id="IPR000835">
    <property type="entry name" value="HTH_MarR-typ"/>
</dbReference>
<reference evidence="3" key="1">
    <citation type="journal article" date="2019" name="Int. J. Syst. Evol. Microbiol.">
        <title>The Global Catalogue of Microorganisms (GCM) 10K type strain sequencing project: providing services to taxonomists for standard genome sequencing and annotation.</title>
        <authorList>
            <consortium name="The Broad Institute Genomics Platform"/>
            <consortium name="The Broad Institute Genome Sequencing Center for Infectious Disease"/>
            <person name="Wu L."/>
            <person name="Ma J."/>
        </authorList>
    </citation>
    <scope>NUCLEOTIDE SEQUENCE [LARGE SCALE GENOMIC DNA]</scope>
    <source>
        <strain evidence="3">JCM 18055</strain>
    </source>
</reference>
<dbReference type="PROSITE" id="PS50995">
    <property type="entry name" value="HTH_MARR_2"/>
    <property type="match status" value="1"/>
</dbReference>
<dbReference type="Gene3D" id="1.10.10.10">
    <property type="entry name" value="Winged helix-like DNA-binding domain superfamily/Winged helix DNA-binding domain"/>
    <property type="match status" value="1"/>
</dbReference>
<dbReference type="EMBL" id="BAABIC010000001">
    <property type="protein sequence ID" value="GAA4675710.1"/>
    <property type="molecule type" value="Genomic_DNA"/>
</dbReference>
<name>A0ABP8W161_9PSEU</name>
<evidence type="ECO:0000313" key="3">
    <source>
        <dbReference type="Proteomes" id="UP001500325"/>
    </source>
</evidence>
<dbReference type="Pfam" id="PF01047">
    <property type="entry name" value="MarR"/>
    <property type="match status" value="1"/>
</dbReference>
<evidence type="ECO:0000313" key="2">
    <source>
        <dbReference type="EMBL" id="GAA4675710.1"/>
    </source>
</evidence>
<dbReference type="SUPFAM" id="SSF46785">
    <property type="entry name" value="Winged helix' DNA-binding domain"/>
    <property type="match status" value="1"/>
</dbReference>
<dbReference type="InterPro" id="IPR039422">
    <property type="entry name" value="MarR/SlyA-like"/>
</dbReference>
<dbReference type="InterPro" id="IPR036388">
    <property type="entry name" value="WH-like_DNA-bd_sf"/>
</dbReference>
<dbReference type="InterPro" id="IPR036390">
    <property type="entry name" value="WH_DNA-bd_sf"/>
</dbReference>
<keyword evidence="3" id="KW-1185">Reference proteome</keyword>
<dbReference type="Proteomes" id="UP001500325">
    <property type="component" value="Unassembled WGS sequence"/>
</dbReference>
<dbReference type="PANTHER" id="PTHR33164">
    <property type="entry name" value="TRANSCRIPTIONAL REGULATOR, MARR FAMILY"/>
    <property type="match status" value="1"/>
</dbReference>
<dbReference type="SMART" id="SM00347">
    <property type="entry name" value="HTH_MARR"/>
    <property type="match status" value="1"/>
</dbReference>
<sequence length="141" mass="15270">MRGVGEQPLDRLLIATGATLARFRQRVVAAHGLSATALDLLAALSGEDGLPHRELAGRLGLTPATLTPVVDALERSGDVRRERDANDRRVVRVYLTDGGRLRRATVADQVDRALRDTLPGDEPTVRRYLGEVLAAVEGRLT</sequence>
<organism evidence="2 3">
    <name type="scientific">Pseudonocardia yuanmonensis</name>
    <dbReference type="NCBI Taxonomy" id="1095914"/>
    <lineage>
        <taxon>Bacteria</taxon>
        <taxon>Bacillati</taxon>
        <taxon>Actinomycetota</taxon>
        <taxon>Actinomycetes</taxon>
        <taxon>Pseudonocardiales</taxon>
        <taxon>Pseudonocardiaceae</taxon>
        <taxon>Pseudonocardia</taxon>
    </lineage>
</organism>
<feature type="domain" description="HTH marR-type" evidence="1">
    <location>
        <begin position="6"/>
        <end position="138"/>
    </location>
</feature>